<organism evidence="3 4">
    <name type="scientific">Cyprinus carpio</name>
    <name type="common">Common carp</name>
    <dbReference type="NCBI Taxonomy" id="7962"/>
    <lineage>
        <taxon>Eukaryota</taxon>
        <taxon>Metazoa</taxon>
        <taxon>Chordata</taxon>
        <taxon>Craniata</taxon>
        <taxon>Vertebrata</taxon>
        <taxon>Euteleostomi</taxon>
        <taxon>Actinopterygii</taxon>
        <taxon>Neopterygii</taxon>
        <taxon>Teleostei</taxon>
        <taxon>Ostariophysi</taxon>
        <taxon>Cypriniformes</taxon>
        <taxon>Cyprinidae</taxon>
        <taxon>Cyprininae</taxon>
        <taxon>Cyprinus</taxon>
    </lineage>
</organism>
<dbReference type="GO" id="GO:0015631">
    <property type="term" value="F:tubulin binding"/>
    <property type="evidence" value="ECO:0007669"/>
    <property type="project" value="TreeGrafter"/>
</dbReference>
<feature type="region of interest" description="Disordered" evidence="2">
    <location>
        <begin position="53"/>
        <end position="72"/>
    </location>
</feature>
<name>A0A8C1KLH1_CYPCA</name>
<dbReference type="PROSITE" id="PS51663">
    <property type="entry name" value="STATHMIN_3"/>
    <property type="match status" value="1"/>
</dbReference>
<dbReference type="PRINTS" id="PR00345">
    <property type="entry name" value="STATHMIN"/>
</dbReference>
<dbReference type="AlphaFoldDB" id="A0A8C1KLH1"/>
<dbReference type="Proteomes" id="UP000694427">
    <property type="component" value="Unplaced"/>
</dbReference>
<reference evidence="3" key="1">
    <citation type="submission" date="2025-08" db="UniProtKB">
        <authorList>
            <consortium name="Ensembl"/>
        </authorList>
    </citation>
    <scope>IDENTIFICATION</scope>
</reference>
<reference evidence="3" key="2">
    <citation type="submission" date="2025-09" db="UniProtKB">
        <authorList>
            <consortium name="Ensembl"/>
        </authorList>
    </citation>
    <scope>IDENTIFICATION</scope>
</reference>
<dbReference type="Ensembl" id="ENSCCRT00010053852.1">
    <property type="protein sequence ID" value="ENSCCRP00010049115.1"/>
    <property type="gene ID" value="ENSCCRG00010020802.1"/>
</dbReference>
<accession>A0A8C1KLH1</accession>
<dbReference type="GO" id="GO:0043005">
    <property type="term" value="C:neuron projection"/>
    <property type="evidence" value="ECO:0007669"/>
    <property type="project" value="TreeGrafter"/>
</dbReference>
<dbReference type="Pfam" id="PF00836">
    <property type="entry name" value="Stathmin"/>
    <property type="match status" value="2"/>
</dbReference>
<dbReference type="PANTHER" id="PTHR10104:SF17">
    <property type="entry name" value="STATHMIN-3"/>
    <property type="match status" value="1"/>
</dbReference>
<dbReference type="PIRSF" id="PIRSF002285">
    <property type="entry name" value="Stathmin"/>
    <property type="match status" value="1"/>
</dbReference>
<dbReference type="PANTHER" id="PTHR10104">
    <property type="entry name" value="STATHMIN"/>
    <property type="match status" value="1"/>
</dbReference>
<dbReference type="GO" id="GO:0031110">
    <property type="term" value="P:regulation of microtubule polymerization or depolymerization"/>
    <property type="evidence" value="ECO:0007669"/>
    <property type="project" value="InterPro"/>
</dbReference>
<sequence>MTYSEKLREMSVLSLLCSCLYSQPHPNTFGQFEDMEVKSLDKRASGQAFEVILKSPTDPSPERPQTLSQEKQVLKQLAEKREREKEVLTKAQEVNNNYSKMTEEKLHQKMELIQENRMARLNALKQRLREKVSVSEVRVLSFQSSYCMLFF</sequence>
<dbReference type="InterPro" id="IPR036002">
    <property type="entry name" value="Stathmin_sf"/>
</dbReference>
<dbReference type="SUPFAM" id="SSF101494">
    <property type="entry name" value="Stathmin"/>
    <property type="match status" value="1"/>
</dbReference>
<evidence type="ECO:0000313" key="3">
    <source>
        <dbReference type="Ensembl" id="ENSCCRP00010049115.1"/>
    </source>
</evidence>
<proteinExistence type="inferred from homology"/>
<keyword evidence="4" id="KW-1185">Reference proteome</keyword>
<comment type="similarity">
    <text evidence="1">Belongs to the stathmin family.</text>
</comment>
<dbReference type="GO" id="GO:0031175">
    <property type="term" value="P:neuron projection development"/>
    <property type="evidence" value="ECO:0007669"/>
    <property type="project" value="TreeGrafter"/>
</dbReference>
<dbReference type="GO" id="GO:0007019">
    <property type="term" value="P:microtubule depolymerization"/>
    <property type="evidence" value="ECO:0007669"/>
    <property type="project" value="TreeGrafter"/>
</dbReference>
<dbReference type="Gene3D" id="6.10.280.30">
    <property type="match status" value="1"/>
</dbReference>
<dbReference type="InterPro" id="IPR000956">
    <property type="entry name" value="Stathmin_fam"/>
</dbReference>
<evidence type="ECO:0000313" key="4">
    <source>
        <dbReference type="Proteomes" id="UP000694427"/>
    </source>
</evidence>
<protein>
    <recommendedName>
        <fullName evidence="1">Stathmin</fullName>
    </recommendedName>
</protein>
<dbReference type="GO" id="GO:0005737">
    <property type="term" value="C:cytoplasm"/>
    <property type="evidence" value="ECO:0007669"/>
    <property type="project" value="TreeGrafter"/>
</dbReference>
<evidence type="ECO:0000256" key="2">
    <source>
        <dbReference type="SAM" id="MobiDB-lite"/>
    </source>
</evidence>
<evidence type="ECO:0000256" key="1">
    <source>
        <dbReference type="RuleBase" id="RU004388"/>
    </source>
</evidence>